<organism evidence="9 10">
    <name type="scientific">Mesorhizobium qingshengii</name>
    <dbReference type="NCBI Taxonomy" id="1165689"/>
    <lineage>
        <taxon>Bacteria</taxon>
        <taxon>Pseudomonadati</taxon>
        <taxon>Pseudomonadota</taxon>
        <taxon>Alphaproteobacteria</taxon>
        <taxon>Hyphomicrobiales</taxon>
        <taxon>Phyllobacteriaceae</taxon>
        <taxon>Mesorhizobium</taxon>
    </lineage>
</organism>
<dbReference type="SUPFAM" id="SSF110849">
    <property type="entry name" value="ParB/Sulfiredoxin"/>
    <property type="match status" value="1"/>
</dbReference>
<dbReference type="RefSeq" id="WP_269908507.1">
    <property type="nucleotide sequence ID" value="NZ_JAPFQA010000023.1"/>
</dbReference>
<feature type="region of interest" description="Disordered" evidence="7">
    <location>
        <begin position="166"/>
        <end position="186"/>
    </location>
</feature>
<dbReference type="EMBL" id="JAPFQA010000023">
    <property type="protein sequence ID" value="MCZ8548254.1"/>
    <property type="molecule type" value="Genomic_DNA"/>
</dbReference>
<dbReference type="Pfam" id="PF01555">
    <property type="entry name" value="N6_N4_Mtase"/>
    <property type="match status" value="1"/>
</dbReference>
<dbReference type="Gene3D" id="3.90.1530.10">
    <property type="entry name" value="Conserved hypothetical protein from pyrococcus furiosus pfu- 392566-001, ParB domain"/>
    <property type="match status" value="1"/>
</dbReference>
<dbReference type="InterPro" id="IPR002941">
    <property type="entry name" value="DNA_methylase_N4/N6"/>
</dbReference>
<proteinExistence type="inferred from homology"/>
<evidence type="ECO:0000256" key="4">
    <source>
        <dbReference type="ARBA" id="ARBA00022679"/>
    </source>
</evidence>
<evidence type="ECO:0000256" key="3">
    <source>
        <dbReference type="ARBA" id="ARBA00022603"/>
    </source>
</evidence>
<accession>A0ABT4R3C0</accession>
<dbReference type="InterPro" id="IPR015840">
    <property type="entry name" value="DNA_MeTrfase_ParB"/>
</dbReference>
<dbReference type="EC" id="2.1.1.72" evidence="2"/>
<dbReference type="PANTHER" id="PTHR33375:SF1">
    <property type="entry name" value="CHROMOSOME-PARTITIONING PROTEIN PARB-RELATED"/>
    <property type="match status" value="1"/>
</dbReference>
<dbReference type="SMART" id="SM00470">
    <property type="entry name" value="ParB"/>
    <property type="match status" value="1"/>
</dbReference>
<sequence>MSNKNRTTKLGSHDGEREPPTGAGASNELLHVEYRQITSLKPYARNARTHSRKQVKQIADSITTFGFANPVLLDQEGTILAGHGRVEAAKLLKMDRVPCVMLNTMTPQQKRAFVLADNKLALNARWDEDLLAEELKALIDVDVDLGFGAEITGFSIAEIDHLVEGLAPEEEGNPKDDALPPLEEGSRCNPGDVWQLGRHRLICGNALDVEVIAALMDGQIARMVFSDPPYNVEIQGHVGGSGKTKHREFAMASGEMTSTEFTDFLAASFRNLVRHSCGGSIHFICMDWRHMGEMLKAGGGVYSDLKNLIVWAKDNGGMGTFYRSRHELIFAFKNGDAPHINTFELGQHGRYRTNVWQYKGVNTLKAGRMDELALHPTVKPVQMIADAIKDCSGRGDIILDIFGGSGSTLIAAEKTGRRGFLCELDPIYCDRIIRRWEVYAKDEAIRIVEGTSTSSKFQEAAQ</sequence>
<comment type="caution">
    <text evidence="9">The sequence shown here is derived from an EMBL/GenBank/DDBJ whole genome shotgun (WGS) entry which is preliminary data.</text>
</comment>
<dbReference type="InterPro" id="IPR003115">
    <property type="entry name" value="ParB_N"/>
</dbReference>
<evidence type="ECO:0000256" key="1">
    <source>
        <dbReference type="ARBA" id="ARBA00006594"/>
    </source>
</evidence>
<gene>
    <name evidence="9" type="ORF">OOJ09_29120</name>
</gene>
<feature type="compositionally biased region" description="Polar residues" evidence="7">
    <location>
        <begin position="1"/>
        <end position="10"/>
    </location>
</feature>
<keyword evidence="4" id="KW-0808">Transferase</keyword>
<evidence type="ECO:0000313" key="10">
    <source>
        <dbReference type="Proteomes" id="UP001152178"/>
    </source>
</evidence>
<keyword evidence="10" id="KW-1185">Reference proteome</keyword>
<dbReference type="CDD" id="cd16403">
    <property type="entry name" value="ParB_N_like_MT"/>
    <property type="match status" value="1"/>
</dbReference>
<dbReference type="InterPro" id="IPR029063">
    <property type="entry name" value="SAM-dependent_MTases_sf"/>
</dbReference>
<dbReference type="PIRSF" id="PIRSF036758">
    <property type="entry name" value="Aden_M_ParB"/>
    <property type="match status" value="1"/>
</dbReference>
<evidence type="ECO:0000259" key="8">
    <source>
        <dbReference type="SMART" id="SM00470"/>
    </source>
</evidence>
<dbReference type="PRINTS" id="PR00506">
    <property type="entry name" value="D21N6MTFRASE"/>
</dbReference>
<keyword evidence="5" id="KW-0949">S-adenosyl-L-methionine</keyword>
<feature type="domain" description="ParB-like N-terminal" evidence="8">
    <location>
        <begin position="33"/>
        <end position="119"/>
    </location>
</feature>
<evidence type="ECO:0000256" key="7">
    <source>
        <dbReference type="SAM" id="MobiDB-lite"/>
    </source>
</evidence>
<dbReference type="SUPFAM" id="SSF53335">
    <property type="entry name" value="S-adenosyl-L-methionine-dependent methyltransferases"/>
    <property type="match status" value="1"/>
</dbReference>
<keyword evidence="3" id="KW-0489">Methyltransferase</keyword>
<dbReference type="Proteomes" id="UP001152178">
    <property type="component" value="Unassembled WGS sequence"/>
</dbReference>
<comment type="similarity">
    <text evidence="1">Belongs to the N(4)/N(6)-methyltransferase family.</text>
</comment>
<evidence type="ECO:0000256" key="5">
    <source>
        <dbReference type="ARBA" id="ARBA00022691"/>
    </source>
</evidence>
<protein>
    <recommendedName>
        <fullName evidence="2">site-specific DNA-methyltransferase (adenine-specific)</fullName>
        <ecNumber evidence="2">2.1.1.72</ecNumber>
    </recommendedName>
</protein>
<dbReference type="InterPro" id="IPR050336">
    <property type="entry name" value="Chromosome_partition/occlusion"/>
</dbReference>
<name>A0ABT4R3C0_9HYPH</name>
<dbReference type="InterPro" id="IPR002295">
    <property type="entry name" value="N4/N6-MTase_EcoPI_Mod-like"/>
</dbReference>
<reference evidence="9" key="1">
    <citation type="submission" date="2022-11" db="EMBL/GenBank/DDBJ databases">
        <authorList>
            <person name="Coimbra C."/>
        </authorList>
    </citation>
    <scope>NUCLEOTIDE SEQUENCE</scope>
    <source>
        <strain evidence="9">Jales19</strain>
    </source>
</reference>
<feature type="region of interest" description="Disordered" evidence="7">
    <location>
        <begin position="1"/>
        <end position="28"/>
    </location>
</feature>
<dbReference type="Gene3D" id="3.40.50.150">
    <property type="entry name" value="Vaccinia Virus protein VP39"/>
    <property type="match status" value="1"/>
</dbReference>
<dbReference type="PANTHER" id="PTHR33375">
    <property type="entry name" value="CHROMOSOME-PARTITIONING PROTEIN PARB-RELATED"/>
    <property type="match status" value="1"/>
</dbReference>
<comment type="catalytic activity">
    <reaction evidence="6">
        <text>a 2'-deoxyadenosine in DNA + S-adenosyl-L-methionine = an N(6)-methyl-2'-deoxyadenosine in DNA + S-adenosyl-L-homocysteine + H(+)</text>
        <dbReference type="Rhea" id="RHEA:15197"/>
        <dbReference type="Rhea" id="RHEA-COMP:12418"/>
        <dbReference type="Rhea" id="RHEA-COMP:12419"/>
        <dbReference type="ChEBI" id="CHEBI:15378"/>
        <dbReference type="ChEBI" id="CHEBI:57856"/>
        <dbReference type="ChEBI" id="CHEBI:59789"/>
        <dbReference type="ChEBI" id="CHEBI:90615"/>
        <dbReference type="ChEBI" id="CHEBI:90616"/>
        <dbReference type="EC" id="2.1.1.72"/>
    </reaction>
</comment>
<evidence type="ECO:0000256" key="2">
    <source>
        <dbReference type="ARBA" id="ARBA00011900"/>
    </source>
</evidence>
<dbReference type="Pfam" id="PF02195">
    <property type="entry name" value="ParB_N"/>
    <property type="match status" value="1"/>
</dbReference>
<dbReference type="InterPro" id="IPR036086">
    <property type="entry name" value="ParB/Sulfiredoxin_sf"/>
</dbReference>
<evidence type="ECO:0000256" key="6">
    <source>
        <dbReference type="ARBA" id="ARBA00047942"/>
    </source>
</evidence>
<evidence type="ECO:0000313" key="9">
    <source>
        <dbReference type="EMBL" id="MCZ8548254.1"/>
    </source>
</evidence>